<gene>
    <name evidence="2" type="ORF">K3769_35440</name>
</gene>
<protein>
    <submittedName>
        <fullName evidence="2">Uncharacterized protein</fullName>
    </submittedName>
</protein>
<keyword evidence="1" id="KW-0472">Membrane</keyword>
<feature type="transmembrane region" description="Helical" evidence="1">
    <location>
        <begin position="20"/>
        <end position="39"/>
    </location>
</feature>
<name>A0ABT3VI35_9ACTN</name>
<sequence length="42" mass="4456">MSYPPYRVRARKAPPRGGPSLVSLTLLITAPAVLAAAALRPR</sequence>
<organism evidence="2 3">
    <name type="scientific">Streptomyces ortus</name>
    <dbReference type="NCBI Taxonomy" id="2867268"/>
    <lineage>
        <taxon>Bacteria</taxon>
        <taxon>Bacillati</taxon>
        <taxon>Actinomycetota</taxon>
        <taxon>Actinomycetes</taxon>
        <taxon>Kitasatosporales</taxon>
        <taxon>Streptomycetaceae</taxon>
        <taxon>Streptomyces</taxon>
    </lineage>
</organism>
<proteinExistence type="predicted"/>
<comment type="caution">
    <text evidence="2">The sequence shown here is derived from an EMBL/GenBank/DDBJ whole genome shotgun (WGS) entry which is preliminary data.</text>
</comment>
<keyword evidence="1" id="KW-1133">Transmembrane helix</keyword>
<keyword evidence="3" id="KW-1185">Reference proteome</keyword>
<dbReference type="Proteomes" id="UP001165590">
    <property type="component" value="Unassembled WGS sequence"/>
</dbReference>
<evidence type="ECO:0000256" key="1">
    <source>
        <dbReference type="SAM" id="Phobius"/>
    </source>
</evidence>
<keyword evidence="1" id="KW-0812">Transmembrane</keyword>
<dbReference type="RefSeq" id="WP_267030316.1">
    <property type="nucleotide sequence ID" value="NZ_JAIFZO010000002.1"/>
</dbReference>
<evidence type="ECO:0000313" key="3">
    <source>
        <dbReference type="Proteomes" id="UP001165590"/>
    </source>
</evidence>
<reference evidence="2" key="1">
    <citation type="journal article" date="2022" name="bioRxiv">
        <title>Discovery and biosynthetic assessment of Streptomyces ortus sp nov. isolated from a deep-sea sponge.</title>
        <authorList>
            <person name="Williams S.E."/>
        </authorList>
    </citation>
    <scope>NUCLEOTIDE SEQUENCE</scope>
    <source>
        <strain evidence="2">A15ISP2-DRY2</strain>
    </source>
</reference>
<accession>A0ABT3VI35</accession>
<dbReference type="EMBL" id="JAIFZO010000002">
    <property type="protein sequence ID" value="MCX4237973.1"/>
    <property type="molecule type" value="Genomic_DNA"/>
</dbReference>
<evidence type="ECO:0000313" key="2">
    <source>
        <dbReference type="EMBL" id="MCX4237973.1"/>
    </source>
</evidence>